<dbReference type="Gene3D" id="2.40.37.20">
    <property type="entry name" value="D-serine dehydratase-like domain"/>
    <property type="match status" value="1"/>
</dbReference>
<keyword evidence="5" id="KW-1185">Reference proteome</keyword>
<dbReference type="Pfam" id="PF01168">
    <property type="entry name" value="Ala_racemase_N"/>
    <property type="match status" value="1"/>
</dbReference>
<gene>
    <name evidence="4" type="ORF">ETU37_13615</name>
</gene>
<protein>
    <submittedName>
        <fullName evidence="4">D-TA family PLP-dependent enzyme</fullName>
    </submittedName>
</protein>
<dbReference type="InterPro" id="IPR042208">
    <property type="entry name" value="D-ser_dehydrat-like_sf"/>
</dbReference>
<dbReference type="InterPro" id="IPR051466">
    <property type="entry name" value="D-amino_acid_metab_enzyme"/>
</dbReference>
<name>A0A4Q5J1Y5_9ACTN</name>
<dbReference type="InterPro" id="IPR001608">
    <property type="entry name" value="Ala_racemase_N"/>
</dbReference>
<comment type="caution">
    <text evidence="4">The sequence shown here is derived from an EMBL/GenBank/DDBJ whole genome shotgun (WGS) entry which is preliminary data.</text>
</comment>
<dbReference type="PANTHER" id="PTHR28004">
    <property type="entry name" value="ZGC:162816-RELATED"/>
    <property type="match status" value="1"/>
</dbReference>
<dbReference type="OrthoDB" id="9811417at2"/>
<dbReference type="GO" id="GO:0008721">
    <property type="term" value="F:D-serine ammonia-lyase activity"/>
    <property type="evidence" value="ECO:0007669"/>
    <property type="project" value="TreeGrafter"/>
</dbReference>
<dbReference type="PANTHER" id="PTHR28004:SF2">
    <property type="entry name" value="D-SERINE DEHYDRATASE"/>
    <property type="match status" value="1"/>
</dbReference>
<feature type="domain" description="D-serine dehydratase-like" evidence="3">
    <location>
        <begin position="225"/>
        <end position="316"/>
    </location>
</feature>
<accession>A0A4Q5J1Y5</accession>
<dbReference type="InterPro" id="IPR029066">
    <property type="entry name" value="PLP-binding_barrel"/>
</dbReference>
<dbReference type="Gene3D" id="3.20.20.10">
    <property type="entry name" value="Alanine racemase"/>
    <property type="match status" value="1"/>
</dbReference>
<proteinExistence type="inferred from homology"/>
<dbReference type="InterPro" id="IPR026956">
    <property type="entry name" value="D-ser_dehydrat-like_dom"/>
</dbReference>
<reference evidence="4 5" key="1">
    <citation type="submission" date="2019-01" db="EMBL/GenBank/DDBJ databases">
        <title>Nocardioides guangzhouensis sp. nov., an actinobacterium isolated from soil.</title>
        <authorList>
            <person name="Fu Y."/>
            <person name="Cai Y."/>
            <person name="Lin Z."/>
            <person name="Chen P."/>
        </authorList>
    </citation>
    <scope>NUCLEOTIDE SEQUENCE [LARGE SCALE GENOMIC DNA]</scope>
    <source>
        <strain evidence="4 5">NBRC 105384</strain>
    </source>
</reference>
<dbReference type="AlphaFoldDB" id="A0A4Q5J1Y5"/>
<dbReference type="EMBL" id="SDPU01000023">
    <property type="protein sequence ID" value="RYU11668.1"/>
    <property type="molecule type" value="Genomic_DNA"/>
</dbReference>
<keyword evidence="2" id="KW-0456">Lyase</keyword>
<evidence type="ECO:0000313" key="5">
    <source>
        <dbReference type="Proteomes" id="UP000291189"/>
    </source>
</evidence>
<dbReference type="SUPFAM" id="SSF51419">
    <property type="entry name" value="PLP-binding barrel"/>
    <property type="match status" value="1"/>
</dbReference>
<evidence type="ECO:0000259" key="3">
    <source>
        <dbReference type="SMART" id="SM01119"/>
    </source>
</evidence>
<dbReference type="Proteomes" id="UP000291189">
    <property type="component" value="Unassembled WGS sequence"/>
</dbReference>
<sequence length="333" mass="34877">MASYAATEDLALRPHAKTHKTPRIADLQRAAGAVGLTVATVSEAEVFADAGHTDLFVAYPLWLDHDRTCRIRELLGRTALTLGVDSAEGSRRLAAQLGDDRGRLRVRVEVDSGHHRSGVAPEEAGDVAEAAEHAGLVVDGVFTFPGHSYSPGAQADVAGQESDALGRAAAALRRRGIDAPVVSGGSTPSAQATSAGVLTELRPGVYVFGDAQQWELGTTTPDRIALSCWATVVSHAGGRAVLDSGSKVIGADRSAWATGHGRLLDHPDARIVQLSEHHAVVDGFTGPLPPLGSHLRVVPNHVCNAVNLVDRLVVVQDGRVVDTWEVAARGANT</sequence>
<dbReference type="GO" id="GO:0036088">
    <property type="term" value="P:D-serine catabolic process"/>
    <property type="evidence" value="ECO:0007669"/>
    <property type="project" value="TreeGrafter"/>
</dbReference>
<dbReference type="Pfam" id="PF14031">
    <property type="entry name" value="D-ser_dehydrat"/>
    <property type="match status" value="1"/>
</dbReference>
<evidence type="ECO:0000313" key="4">
    <source>
        <dbReference type="EMBL" id="RYU11668.1"/>
    </source>
</evidence>
<dbReference type="SMART" id="SM01119">
    <property type="entry name" value="D-ser_dehydrat"/>
    <property type="match status" value="1"/>
</dbReference>
<organism evidence="4 5">
    <name type="scientific">Nocardioides iriomotensis</name>
    <dbReference type="NCBI Taxonomy" id="715784"/>
    <lineage>
        <taxon>Bacteria</taxon>
        <taxon>Bacillati</taxon>
        <taxon>Actinomycetota</taxon>
        <taxon>Actinomycetes</taxon>
        <taxon>Propionibacteriales</taxon>
        <taxon>Nocardioidaceae</taxon>
        <taxon>Nocardioides</taxon>
    </lineage>
</organism>
<comment type="similarity">
    <text evidence="1">Belongs to the DSD1 family.</text>
</comment>
<evidence type="ECO:0000256" key="1">
    <source>
        <dbReference type="ARBA" id="ARBA00005323"/>
    </source>
</evidence>
<evidence type="ECO:0000256" key="2">
    <source>
        <dbReference type="ARBA" id="ARBA00023239"/>
    </source>
</evidence>